<dbReference type="EMBL" id="CP015136">
    <property type="protein sequence ID" value="AMY10817.1"/>
    <property type="molecule type" value="Genomic_DNA"/>
</dbReference>
<evidence type="ECO:0000313" key="2">
    <source>
        <dbReference type="Proteomes" id="UP000076079"/>
    </source>
</evidence>
<protein>
    <submittedName>
        <fullName evidence="1">Uncharacterized protein</fullName>
    </submittedName>
</protein>
<keyword evidence="2" id="KW-1185">Reference proteome</keyword>
<dbReference type="AlphaFoldDB" id="A0A143PQ26"/>
<reference evidence="2" key="2">
    <citation type="submission" date="2016-04" db="EMBL/GenBank/DDBJ databases">
        <title>First Complete Genome Sequence of a Subdivision 6 Acidobacterium.</title>
        <authorList>
            <person name="Huang S."/>
            <person name="Vieira S."/>
            <person name="Bunk B."/>
            <person name="Riedel T."/>
            <person name="Sproeer C."/>
            <person name="Overmann J."/>
        </authorList>
    </citation>
    <scope>NUCLEOTIDE SEQUENCE [LARGE SCALE GENOMIC DNA]</scope>
    <source>
        <strain evidence="2">DSM 100886 HEG_-6_39</strain>
    </source>
</reference>
<name>A0A143PQ26_LUTPR</name>
<dbReference type="SUPFAM" id="SSF46785">
    <property type="entry name" value="Winged helix' DNA-binding domain"/>
    <property type="match status" value="1"/>
</dbReference>
<dbReference type="KEGG" id="abac:LuPra_04059"/>
<evidence type="ECO:0000313" key="1">
    <source>
        <dbReference type="EMBL" id="AMY10817.1"/>
    </source>
</evidence>
<reference evidence="1 2" key="1">
    <citation type="journal article" date="2016" name="Genome Announc.">
        <title>First Complete Genome Sequence of a Subdivision 6 Acidobacterium Strain.</title>
        <authorList>
            <person name="Huang S."/>
            <person name="Vieira S."/>
            <person name="Bunk B."/>
            <person name="Riedel T."/>
            <person name="Sproer C."/>
            <person name="Overmann J."/>
        </authorList>
    </citation>
    <scope>NUCLEOTIDE SEQUENCE [LARGE SCALE GENOMIC DNA]</scope>
    <source>
        <strain evidence="2">DSM 100886 HEG_-6_39</strain>
    </source>
</reference>
<dbReference type="RefSeq" id="WP_157899455.1">
    <property type="nucleotide sequence ID" value="NZ_CP015136.1"/>
</dbReference>
<organism evidence="1 2">
    <name type="scientific">Luteitalea pratensis</name>
    <dbReference type="NCBI Taxonomy" id="1855912"/>
    <lineage>
        <taxon>Bacteria</taxon>
        <taxon>Pseudomonadati</taxon>
        <taxon>Acidobacteriota</taxon>
        <taxon>Vicinamibacteria</taxon>
        <taxon>Vicinamibacterales</taxon>
        <taxon>Vicinamibacteraceae</taxon>
        <taxon>Luteitalea</taxon>
    </lineage>
</organism>
<proteinExistence type="predicted"/>
<sequence>MPLIELVLTVLASPTPGIPLLIGGCSAGRTHALHAVMTRLGADTMPVYLDVERLATTPEQCYRSLLRHVRVAEDAPALPAPAALSSPREAFAAMLALLTSARAASGRRFTFLLDEVLDLRTFESFPGLKALMSETGQALGVSDNRFVLATRFRQRGARLAASWPRISSVMLDDATMTGDGRTAEALAGLDPLEQQQVLALTGGRLGYAVLVSDALRQARRHGIADPVGALTEQLLCGSALERRLRLSYEVRLQRARGYGALRAILDVLAEQQPLTLTHIAQRLHRTPGSTKDYLSWMLDVDLLTVDRKRYTVTDPLLRLWVRLNNGADVPTDAQVARETQRYASERLAALPDVPVSVGRPSSSTGGIIEID</sequence>
<accession>A0A143PQ26</accession>
<dbReference type="Proteomes" id="UP000076079">
    <property type="component" value="Chromosome"/>
</dbReference>
<gene>
    <name evidence="1" type="ORF">LuPra_04059</name>
</gene>
<dbReference type="STRING" id="1855912.LuPra_04059"/>
<dbReference type="InterPro" id="IPR036390">
    <property type="entry name" value="WH_DNA-bd_sf"/>
</dbReference>